<reference evidence="3" key="1">
    <citation type="journal article" date="2019" name="Curr. Biol.">
        <title>Genome Sequence of Striga asiatica Provides Insight into the Evolution of Plant Parasitism.</title>
        <authorList>
            <person name="Yoshida S."/>
            <person name="Kim S."/>
            <person name="Wafula E.K."/>
            <person name="Tanskanen J."/>
            <person name="Kim Y.M."/>
            <person name="Honaas L."/>
            <person name="Yang Z."/>
            <person name="Spallek T."/>
            <person name="Conn C.E."/>
            <person name="Ichihashi Y."/>
            <person name="Cheong K."/>
            <person name="Cui S."/>
            <person name="Der J.P."/>
            <person name="Gundlach H."/>
            <person name="Jiao Y."/>
            <person name="Hori C."/>
            <person name="Ishida J.K."/>
            <person name="Kasahara H."/>
            <person name="Kiba T."/>
            <person name="Kim M.S."/>
            <person name="Koo N."/>
            <person name="Laohavisit A."/>
            <person name="Lee Y.H."/>
            <person name="Lumba S."/>
            <person name="McCourt P."/>
            <person name="Mortimer J.C."/>
            <person name="Mutuku J.M."/>
            <person name="Nomura T."/>
            <person name="Sasaki-Sekimoto Y."/>
            <person name="Seto Y."/>
            <person name="Wang Y."/>
            <person name="Wakatake T."/>
            <person name="Sakakibara H."/>
            <person name="Demura T."/>
            <person name="Yamaguchi S."/>
            <person name="Yoneyama K."/>
            <person name="Manabe R.I."/>
            <person name="Nelson D.C."/>
            <person name="Schulman A.H."/>
            <person name="Timko M.P."/>
            <person name="dePamphilis C.W."/>
            <person name="Choi D."/>
            <person name="Shirasu K."/>
        </authorList>
    </citation>
    <scope>NUCLEOTIDE SEQUENCE [LARGE SCALE GENOMIC DNA]</scope>
    <source>
        <strain evidence="3">cv. UVA1</strain>
    </source>
</reference>
<accession>A0A5A7QWR5</accession>
<protein>
    <submittedName>
        <fullName evidence="2">26S proteasome non-ATPase regulatory subunit</fullName>
    </submittedName>
</protein>
<dbReference type="InterPro" id="IPR050871">
    <property type="entry name" value="26S_Proteasome/COP9_Components"/>
</dbReference>
<dbReference type="Proteomes" id="UP000325081">
    <property type="component" value="Unassembled WGS sequence"/>
</dbReference>
<proteinExistence type="predicted"/>
<keyword evidence="2" id="KW-0647">Proteasome</keyword>
<keyword evidence="3" id="KW-1185">Reference proteome</keyword>
<dbReference type="EMBL" id="BKCP01008840">
    <property type="protein sequence ID" value="GER49775.1"/>
    <property type="molecule type" value="Genomic_DNA"/>
</dbReference>
<sequence length="195" mass="22129">GDLEVGCARDFGHGIDYDADDLGRLGLGDEGEERPELGQEALEVVGPAFLPEEVCKVVDGLFFDAGPRARRRGLIWPQKGFWPPRLGRGSQWWRKHLLRKDGRAHDLQSLLTKLRPFFSLIPKAKTAKIVRVIIDAVAKIPGTSDLQISLCKEIVQWTRAEKRTFLRQRIEARRAALLRKRTLCVVGFWRTFDSA</sequence>
<dbReference type="PANTHER" id="PTHR10678">
    <property type="entry name" value="26S PROTEASOME NON-ATPASE REGULATORY SUBUNIT 11/COP9 SIGNALOSOME COMPLEX SUBUNIT 2"/>
    <property type="match status" value="1"/>
</dbReference>
<evidence type="ECO:0000313" key="2">
    <source>
        <dbReference type="EMBL" id="GER49775.1"/>
    </source>
</evidence>
<evidence type="ECO:0000313" key="3">
    <source>
        <dbReference type="Proteomes" id="UP000325081"/>
    </source>
</evidence>
<dbReference type="GO" id="GO:0000502">
    <property type="term" value="C:proteasome complex"/>
    <property type="evidence" value="ECO:0007669"/>
    <property type="project" value="UniProtKB-KW"/>
</dbReference>
<feature type="non-terminal residue" evidence="2">
    <location>
        <position position="195"/>
    </location>
</feature>
<organism evidence="2 3">
    <name type="scientific">Striga asiatica</name>
    <name type="common">Asiatic witchweed</name>
    <name type="synonym">Buchnera asiatica</name>
    <dbReference type="NCBI Taxonomy" id="4170"/>
    <lineage>
        <taxon>Eukaryota</taxon>
        <taxon>Viridiplantae</taxon>
        <taxon>Streptophyta</taxon>
        <taxon>Embryophyta</taxon>
        <taxon>Tracheophyta</taxon>
        <taxon>Spermatophyta</taxon>
        <taxon>Magnoliopsida</taxon>
        <taxon>eudicotyledons</taxon>
        <taxon>Gunneridae</taxon>
        <taxon>Pentapetalae</taxon>
        <taxon>asterids</taxon>
        <taxon>lamiids</taxon>
        <taxon>Lamiales</taxon>
        <taxon>Orobanchaceae</taxon>
        <taxon>Buchnereae</taxon>
        <taxon>Striga</taxon>
    </lineage>
</organism>
<feature type="domain" description="26S proteasome regulatory subunit Rpn6 N-terminal" evidence="1">
    <location>
        <begin position="97"/>
        <end position="170"/>
    </location>
</feature>
<comment type="caution">
    <text evidence="2">The sequence shown here is derived from an EMBL/GenBank/DDBJ whole genome shotgun (WGS) entry which is preliminary data.</text>
</comment>
<evidence type="ECO:0000259" key="1">
    <source>
        <dbReference type="Pfam" id="PF18055"/>
    </source>
</evidence>
<dbReference type="Gene3D" id="1.25.40.570">
    <property type="match status" value="1"/>
</dbReference>
<dbReference type="InterPro" id="IPR040773">
    <property type="entry name" value="Rpn6_N"/>
</dbReference>
<gene>
    <name evidence="2" type="ORF">STAS_27043</name>
</gene>
<dbReference type="Pfam" id="PF18055">
    <property type="entry name" value="RPN6_N"/>
    <property type="match status" value="1"/>
</dbReference>
<name>A0A5A7QWR5_STRAF</name>
<feature type="non-terminal residue" evidence="2">
    <location>
        <position position="1"/>
    </location>
</feature>
<dbReference type="OrthoDB" id="1715121at2759"/>
<dbReference type="AlphaFoldDB" id="A0A5A7QWR5"/>